<reference evidence="1 2" key="1">
    <citation type="submission" date="2016-04" db="EMBL/GenBank/DDBJ databases">
        <title>A degradative enzymes factory behind the ericoid mycorrhizal symbiosis.</title>
        <authorList>
            <consortium name="DOE Joint Genome Institute"/>
            <person name="Martino E."/>
            <person name="Morin E."/>
            <person name="Grelet G."/>
            <person name="Kuo A."/>
            <person name="Kohler A."/>
            <person name="Daghino S."/>
            <person name="Barry K."/>
            <person name="Choi C."/>
            <person name="Cichocki N."/>
            <person name="Clum A."/>
            <person name="Copeland A."/>
            <person name="Hainaut M."/>
            <person name="Haridas S."/>
            <person name="Labutti K."/>
            <person name="Lindquist E."/>
            <person name="Lipzen A."/>
            <person name="Khouja H.-R."/>
            <person name="Murat C."/>
            <person name="Ohm R."/>
            <person name="Olson A."/>
            <person name="Spatafora J."/>
            <person name="Veneault-Fourrey C."/>
            <person name="Henrissat B."/>
            <person name="Grigoriev I."/>
            <person name="Martin F."/>
            <person name="Perotto S."/>
        </authorList>
    </citation>
    <scope>NUCLEOTIDE SEQUENCE [LARGE SCALE GENOMIC DNA]</scope>
    <source>
        <strain evidence="1 2">F</strain>
    </source>
</reference>
<protein>
    <submittedName>
        <fullName evidence="1">Uncharacterized protein</fullName>
    </submittedName>
</protein>
<dbReference type="AlphaFoldDB" id="A0A2J6QXK6"/>
<accession>A0A2J6QXK6</accession>
<gene>
    <name evidence="1" type="ORF">L207DRAFT_573093</name>
</gene>
<evidence type="ECO:0000313" key="2">
    <source>
        <dbReference type="Proteomes" id="UP000235786"/>
    </source>
</evidence>
<dbReference type="EMBL" id="KZ613964">
    <property type="protein sequence ID" value="PMD30994.1"/>
    <property type="molecule type" value="Genomic_DNA"/>
</dbReference>
<evidence type="ECO:0000313" key="1">
    <source>
        <dbReference type="EMBL" id="PMD30994.1"/>
    </source>
</evidence>
<sequence length="252" mass="27705">MRYAQLCTPNKKGNGLARLEHRYTGLKRTRAVLQISLRHPIFEMPIPKYSTSANLGVVVKACDIFKSNVIVGKGHRKPSSSPEMRANTLARNLLSNVRSVLGLEIGNSPSTSARTSGIPLPQNRLWEVLRFHVMIQEKLFRGSSEVQLGTRITTPEPSPTRLLAVLIFVARRDLHPAASCSCNPAGHLLRGLRRVVWSSDLNVSAMQTTCNKKQHSESRAVVGRELMQLLCSPASRFSSAAGDVQQTCAEGL</sequence>
<keyword evidence="2" id="KW-1185">Reference proteome</keyword>
<name>A0A2J6QXK6_HYAVF</name>
<organism evidence="1 2">
    <name type="scientific">Hyaloscypha variabilis (strain UAMH 11265 / GT02V1 / F)</name>
    <name type="common">Meliniomyces variabilis</name>
    <dbReference type="NCBI Taxonomy" id="1149755"/>
    <lineage>
        <taxon>Eukaryota</taxon>
        <taxon>Fungi</taxon>
        <taxon>Dikarya</taxon>
        <taxon>Ascomycota</taxon>
        <taxon>Pezizomycotina</taxon>
        <taxon>Leotiomycetes</taxon>
        <taxon>Helotiales</taxon>
        <taxon>Hyaloscyphaceae</taxon>
        <taxon>Hyaloscypha</taxon>
        <taxon>Hyaloscypha variabilis</taxon>
    </lineage>
</organism>
<dbReference type="Proteomes" id="UP000235786">
    <property type="component" value="Unassembled WGS sequence"/>
</dbReference>
<proteinExistence type="predicted"/>